<accession>A0A328PIN9</accession>
<sequence length="160" mass="17541">MPAISPFPPSLRRAEGKMPVHFSRYTSVTSLLSQETEKYVASWESLPITSESPSITTHLPMPSSCASSNLSFSVPTEAVWVSWISDSTCSVCVRVWRCVTSVTTPVRRIFSAVVVTPSSDKLRAVPSCCLVAVNKSILLTELDCLVADNPMPTPPPWWQL</sequence>
<reference evidence="2" key="1">
    <citation type="submission" date="2018-06" db="EMBL/GenBank/DDBJ databases">
        <authorList>
            <person name="Martinez Ocampo F."/>
            <person name="Quiroz Castaneda R.E."/>
            <person name="Rojas Lopez X."/>
        </authorList>
    </citation>
    <scope>NUCLEOTIDE SEQUENCE [LARGE SCALE GENOMIC DNA]</scope>
    <source>
        <strain evidence="2">INIFAP02</strain>
    </source>
</reference>
<organism evidence="1 2">
    <name type="scientific">Mycoplasma wenyonii</name>
    <dbReference type="NCBI Taxonomy" id="65123"/>
    <lineage>
        <taxon>Bacteria</taxon>
        <taxon>Bacillati</taxon>
        <taxon>Mycoplasmatota</taxon>
        <taxon>Mollicutes</taxon>
        <taxon>Mycoplasmataceae</taxon>
        <taxon>Mycoplasma</taxon>
    </lineage>
</organism>
<protein>
    <submittedName>
        <fullName evidence="1">Uncharacterized protein</fullName>
    </submittedName>
</protein>
<keyword evidence="2" id="KW-1185">Reference proteome</keyword>
<dbReference type="AlphaFoldDB" id="A0A328PIN9"/>
<dbReference type="RefSeq" id="WP_112665619.1">
    <property type="nucleotide sequence ID" value="NZ_QKVO01000010.1"/>
</dbReference>
<dbReference type="Proteomes" id="UP000249762">
    <property type="component" value="Unassembled WGS sequence"/>
</dbReference>
<name>A0A328PIN9_9MOLU</name>
<dbReference type="EMBL" id="QKVO01000010">
    <property type="protein sequence ID" value="RAO94943.1"/>
    <property type="molecule type" value="Genomic_DNA"/>
</dbReference>
<evidence type="ECO:0000313" key="2">
    <source>
        <dbReference type="Proteomes" id="UP000249762"/>
    </source>
</evidence>
<proteinExistence type="predicted"/>
<evidence type="ECO:0000313" key="1">
    <source>
        <dbReference type="EMBL" id="RAO94943.1"/>
    </source>
</evidence>
<gene>
    <name evidence="1" type="ORF">DNK47_02425</name>
</gene>
<comment type="caution">
    <text evidence="1">The sequence shown here is derived from an EMBL/GenBank/DDBJ whole genome shotgun (WGS) entry which is preliminary data.</text>
</comment>